<dbReference type="GO" id="GO:0016020">
    <property type="term" value="C:membrane"/>
    <property type="evidence" value="ECO:0007669"/>
    <property type="project" value="UniProtKB-SubCell"/>
</dbReference>
<proteinExistence type="predicted"/>
<reference evidence="9" key="2">
    <citation type="submission" date="2025-09" db="UniProtKB">
        <authorList>
            <consortium name="Ensembl"/>
        </authorList>
    </citation>
    <scope>IDENTIFICATION</scope>
</reference>
<feature type="region of interest" description="Disordered" evidence="6">
    <location>
        <begin position="158"/>
        <end position="194"/>
    </location>
</feature>
<dbReference type="Proteomes" id="UP000694523">
    <property type="component" value="Unplaced"/>
</dbReference>
<dbReference type="PANTHER" id="PTHR22776:SF25">
    <property type="entry name" value="CKLF-LIKE MARVEL TRANSMEMBRANE DOMAIN-CONTAINING PROTEIN 6"/>
    <property type="match status" value="1"/>
</dbReference>
<evidence type="ECO:0000313" key="9">
    <source>
        <dbReference type="Ensembl" id="ENSNMLP00000006996.1"/>
    </source>
</evidence>
<evidence type="ECO:0000256" key="4">
    <source>
        <dbReference type="ARBA" id="ARBA00023136"/>
    </source>
</evidence>
<protein>
    <recommendedName>
        <fullName evidence="8">MARVEL domain-containing protein</fullName>
    </recommendedName>
</protein>
<dbReference type="PROSITE" id="PS51225">
    <property type="entry name" value="MARVEL"/>
    <property type="match status" value="1"/>
</dbReference>
<feature type="transmembrane region" description="Helical" evidence="7">
    <location>
        <begin position="60"/>
        <end position="85"/>
    </location>
</feature>
<feature type="transmembrane region" description="Helical" evidence="7">
    <location>
        <begin position="129"/>
        <end position="148"/>
    </location>
</feature>
<keyword evidence="4 5" id="KW-0472">Membrane</keyword>
<dbReference type="InterPro" id="IPR050578">
    <property type="entry name" value="MARVEL-CKLF_proteins"/>
</dbReference>
<evidence type="ECO:0000256" key="2">
    <source>
        <dbReference type="ARBA" id="ARBA00022692"/>
    </source>
</evidence>
<feature type="transmembrane region" description="Helical" evidence="7">
    <location>
        <begin position="97"/>
        <end position="117"/>
    </location>
</feature>
<evidence type="ECO:0000256" key="1">
    <source>
        <dbReference type="ARBA" id="ARBA00004141"/>
    </source>
</evidence>
<name>A0A8C6SHM6_9GOBI</name>
<keyword evidence="2 5" id="KW-0812">Transmembrane</keyword>
<evidence type="ECO:0000256" key="5">
    <source>
        <dbReference type="PROSITE-ProRule" id="PRU00581"/>
    </source>
</evidence>
<comment type="subcellular location">
    <subcellularLocation>
        <location evidence="1">Membrane</location>
        <topology evidence="1">Multi-pass membrane protein</topology>
    </subcellularLocation>
</comment>
<evidence type="ECO:0000256" key="7">
    <source>
        <dbReference type="SAM" id="Phobius"/>
    </source>
</evidence>
<evidence type="ECO:0000256" key="3">
    <source>
        <dbReference type="ARBA" id="ARBA00022989"/>
    </source>
</evidence>
<feature type="domain" description="MARVEL" evidence="8">
    <location>
        <begin position="25"/>
        <end position="152"/>
    </location>
</feature>
<accession>A0A8C6SHM6</accession>
<keyword evidence="3 7" id="KW-1133">Transmembrane helix</keyword>
<dbReference type="Pfam" id="PF01284">
    <property type="entry name" value="MARVEL"/>
    <property type="match status" value="1"/>
</dbReference>
<dbReference type="InterPro" id="IPR008253">
    <property type="entry name" value="Marvel"/>
</dbReference>
<dbReference type="AlphaFoldDB" id="A0A8C6SHM6"/>
<evidence type="ECO:0000259" key="8">
    <source>
        <dbReference type="PROSITE" id="PS51225"/>
    </source>
</evidence>
<organism evidence="9 10">
    <name type="scientific">Neogobius melanostomus</name>
    <name type="common">round goby</name>
    <dbReference type="NCBI Taxonomy" id="47308"/>
    <lineage>
        <taxon>Eukaryota</taxon>
        <taxon>Metazoa</taxon>
        <taxon>Chordata</taxon>
        <taxon>Craniata</taxon>
        <taxon>Vertebrata</taxon>
        <taxon>Euteleostomi</taxon>
        <taxon>Actinopterygii</taxon>
        <taxon>Neopterygii</taxon>
        <taxon>Teleostei</taxon>
        <taxon>Neoteleostei</taxon>
        <taxon>Acanthomorphata</taxon>
        <taxon>Gobiaria</taxon>
        <taxon>Gobiiformes</taxon>
        <taxon>Gobioidei</taxon>
        <taxon>Gobiidae</taxon>
        <taxon>Benthophilinae</taxon>
        <taxon>Neogobiini</taxon>
        <taxon>Neogobius</taxon>
    </lineage>
</organism>
<dbReference type="PANTHER" id="PTHR22776">
    <property type="entry name" value="MARVEL-CONTAINING POTENTIAL LIPID RAFT-ASSOCIATED PROTEIN"/>
    <property type="match status" value="1"/>
</dbReference>
<evidence type="ECO:0000256" key="6">
    <source>
        <dbReference type="SAM" id="MobiDB-lite"/>
    </source>
</evidence>
<evidence type="ECO:0000313" key="10">
    <source>
        <dbReference type="Proteomes" id="UP000694523"/>
    </source>
</evidence>
<keyword evidence="10" id="KW-1185">Reference proteome</keyword>
<dbReference type="Ensembl" id="ENSNMLT00000007973.1">
    <property type="protein sequence ID" value="ENSNMLP00000006996.1"/>
    <property type="gene ID" value="ENSNMLG00000005057.1"/>
</dbReference>
<reference evidence="9" key="1">
    <citation type="submission" date="2025-08" db="UniProtKB">
        <authorList>
            <consortium name="Ensembl"/>
        </authorList>
    </citation>
    <scope>IDENTIFICATION</scope>
</reference>
<sequence>MADAVYSPTTETKPKSRCFLIPTELLDQKRFALKVLEVIFSLVAFVQEECINTCISCSALYFFEFVSCTAFFFTALLLVLLSTPLHQKVGVTCWDRLDFIYTAAIFVFFIISSIVFSSNNSDSALEKSAAAFGFLASLLFLLDLVLFYRTHGLPFRRTQENPANGPTSPNSPPGAPRPRNSPRTERRLWGGSARSEEPVFNVLSRF</sequence>